<sequence length="116" mass="13133">MVTHSFVCDSCIVLVQDTSTKGVHSCPKCGGEMRWDLNICIHGNYKTPIHSDSLAIHPDQRAWHEKTFPNIRLDDECRPIFDNFTNHEAYLKATGFGKETQRVKSLGKEVVKTSIT</sequence>
<dbReference type="EMBL" id="LAZR01000867">
    <property type="protein sequence ID" value="KKN55888.1"/>
    <property type="molecule type" value="Genomic_DNA"/>
</dbReference>
<dbReference type="AlphaFoldDB" id="A0A0F9UQL5"/>
<organism evidence="1">
    <name type="scientific">marine sediment metagenome</name>
    <dbReference type="NCBI Taxonomy" id="412755"/>
    <lineage>
        <taxon>unclassified sequences</taxon>
        <taxon>metagenomes</taxon>
        <taxon>ecological metagenomes</taxon>
    </lineage>
</organism>
<accession>A0A0F9UQL5</accession>
<protein>
    <submittedName>
        <fullName evidence="1">Uncharacterized protein</fullName>
    </submittedName>
</protein>
<proteinExistence type="predicted"/>
<name>A0A0F9UQL5_9ZZZZ</name>
<gene>
    <name evidence="1" type="ORF">LCGC14_0577790</name>
</gene>
<evidence type="ECO:0000313" key="1">
    <source>
        <dbReference type="EMBL" id="KKN55888.1"/>
    </source>
</evidence>
<comment type="caution">
    <text evidence="1">The sequence shown here is derived from an EMBL/GenBank/DDBJ whole genome shotgun (WGS) entry which is preliminary data.</text>
</comment>
<reference evidence="1" key="1">
    <citation type="journal article" date="2015" name="Nature">
        <title>Complex archaea that bridge the gap between prokaryotes and eukaryotes.</title>
        <authorList>
            <person name="Spang A."/>
            <person name="Saw J.H."/>
            <person name="Jorgensen S.L."/>
            <person name="Zaremba-Niedzwiedzka K."/>
            <person name="Martijn J."/>
            <person name="Lind A.E."/>
            <person name="van Eijk R."/>
            <person name="Schleper C."/>
            <person name="Guy L."/>
            <person name="Ettema T.J."/>
        </authorList>
    </citation>
    <scope>NUCLEOTIDE SEQUENCE</scope>
</reference>